<evidence type="ECO:0000313" key="3">
    <source>
        <dbReference type="EMBL" id="GLD74373.1"/>
    </source>
</evidence>
<dbReference type="InterPro" id="IPR007110">
    <property type="entry name" value="Ig-like_dom"/>
</dbReference>
<sequence length="178" mass="20057">MTEHTVVYRVSGESVTLECSFAESPNSNDELIGMYLYHNAKTQEEVLYYHSSPGPEKISPRIRYSKRVEKKGSLKKHTITISNLTVEDSGIYRCVYKKNAQSEDIRNVYMLVVSEVAPYSISKKEPEPDGSEKSLPLVLIITVTCVISIMVTMIFIWLIVPKVSSDLYALTLCLIGLD</sequence>
<dbReference type="Pfam" id="PF07686">
    <property type="entry name" value="V-set"/>
    <property type="match status" value="1"/>
</dbReference>
<dbReference type="SUPFAM" id="SSF48726">
    <property type="entry name" value="Immunoglobulin"/>
    <property type="match status" value="1"/>
</dbReference>
<dbReference type="PANTHER" id="PTHR15343:SF0">
    <property type="entry name" value="T-CELL ANTIGEN CD7"/>
    <property type="match status" value="1"/>
</dbReference>
<evidence type="ECO:0000313" key="4">
    <source>
        <dbReference type="Proteomes" id="UP001279410"/>
    </source>
</evidence>
<dbReference type="Gene3D" id="2.60.40.10">
    <property type="entry name" value="Immunoglobulins"/>
    <property type="match status" value="1"/>
</dbReference>
<dbReference type="InterPro" id="IPR013106">
    <property type="entry name" value="Ig_V-set"/>
</dbReference>
<evidence type="ECO:0000256" key="1">
    <source>
        <dbReference type="SAM" id="Phobius"/>
    </source>
</evidence>
<keyword evidence="4" id="KW-1185">Reference proteome</keyword>
<accession>A0AAD3RMC5</accession>
<dbReference type="GO" id="GO:0002250">
    <property type="term" value="P:adaptive immune response"/>
    <property type="evidence" value="ECO:0007669"/>
    <property type="project" value="InterPro"/>
</dbReference>
<dbReference type="GO" id="GO:0016020">
    <property type="term" value="C:membrane"/>
    <property type="evidence" value="ECO:0007669"/>
    <property type="project" value="InterPro"/>
</dbReference>
<protein>
    <recommendedName>
        <fullName evidence="2">Ig-like domain-containing protein</fullName>
    </recommendedName>
</protein>
<keyword evidence="1" id="KW-0472">Membrane</keyword>
<dbReference type="EMBL" id="BRZM01002190">
    <property type="protein sequence ID" value="GLD74373.1"/>
    <property type="molecule type" value="Genomic_DNA"/>
</dbReference>
<dbReference type="SMART" id="SM00406">
    <property type="entry name" value="IGv"/>
    <property type="match status" value="1"/>
</dbReference>
<keyword evidence="1" id="KW-1133">Transmembrane helix</keyword>
<dbReference type="AlphaFoldDB" id="A0AAD3RMC5"/>
<dbReference type="SMART" id="SM00409">
    <property type="entry name" value="IG"/>
    <property type="match status" value="1"/>
</dbReference>
<dbReference type="Proteomes" id="UP001279410">
    <property type="component" value="Unassembled WGS sequence"/>
</dbReference>
<keyword evidence="1" id="KW-0812">Transmembrane</keyword>
<dbReference type="PANTHER" id="PTHR15343">
    <property type="entry name" value="CD7"/>
    <property type="match status" value="1"/>
</dbReference>
<comment type="caution">
    <text evidence="3">The sequence shown here is derived from an EMBL/GenBank/DDBJ whole genome shotgun (WGS) entry which is preliminary data.</text>
</comment>
<dbReference type="InterPro" id="IPR036179">
    <property type="entry name" value="Ig-like_dom_sf"/>
</dbReference>
<dbReference type="PROSITE" id="PS50835">
    <property type="entry name" value="IG_LIKE"/>
    <property type="match status" value="1"/>
</dbReference>
<dbReference type="InterPro" id="IPR013783">
    <property type="entry name" value="Ig-like_fold"/>
</dbReference>
<gene>
    <name evidence="3" type="ORF">AKAME5_002570200</name>
</gene>
<dbReference type="InterPro" id="IPR003599">
    <property type="entry name" value="Ig_sub"/>
</dbReference>
<reference evidence="3" key="1">
    <citation type="submission" date="2022-08" db="EMBL/GenBank/DDBJ databases">
        <title>Genome sequencing of akame (Lates japonicus).</title>
        <authorList>
            <person name="Hashiguchi Y."/>
            <person name="Takahashi H."/>
        </authorList>
    </citation>
    <scope>NUCLEOTIDE SEQUENCE</scope>
    <source>
        <strain evidence="3">Kochi</strain>
    </source>
</reference>
<feature type="transmembrane region" description="Helical" evidence="1">
    <location>
        <begin position="137"/>
        <end position="160"/>
    </location>
</feature>
<dbReference type="InterPro" id="IPR039090">
    <property type="entry name" value="CD7"/>
</dbReference>
<proteinExistence type="predicted"/>
<name>A0AAD3RMC5_LATJO</name>
<organism evidence="3 4">
    <name type="scientific">Lates japonicus</name>
    <name type="common">Japanese lates</name>
    <dbReference type="NCBI Taxonomy" id="270547"/>
    <lineage>
        <taxon>Eukaryota</taxon>
        <taxon>Metazoa</taxon>
        <taxon>Chordata</taxon>
        <taxon>Craniata</taxon>
        <taxon>Vertebrata</taxon>
        <taxon>Euteleostomi</taxon>
        <taxon>Actinopterygii</taxon>
        <taxon>Neopterygii</taxon>
        <taxon>Teleostei</taxon>
        <taxon>Neoteleostei</taxon>
        <taxon>Acanthomorphata</taxon>
        <taxon>Carangaria</taxon>
        <taxon>Carangaria incertae sedis</taxon>
        <taxon>Centropomidae</taxon>
        <taxon>Lates</taxon>
    </lineage>
</organism>
<feature type="domain" description="Ig-like" evidence="2">
    <location>
        <begin position="12"/>
        <end position="106"/>
    </location>
</feature>
<dbReference type="GO" id="GO:0038023">
    <property type="term" value="F:signaling receptor activity"/>
    <property type="evidence" value="ECO:0007669"/>
    <property type="project" value="InterPro"/>
</dbReference>
<evidence type="ECO:0000259" key="2">
    <source>
        <dbReference type="PROSITE" id="PS50835"/>
    </source>
</evidence>